<keyword evidence="7" id="KW-1185">Reference proteome</keyword>
<keyword evidence="4" id="KW-0808">Transferase</keyword>
<evidence type="ECO:0000256" key="1">
    <source>
        <dbReference type="ARBA" id="ARBA00004776"/>
    </source>
</evidence>
<reference evidence="6" key="1">
    <citation type="submission" date="2022-10" db="EMBL/GenBank/DDBJ databases">
        <title>Whole-Genome Sequencing of Brachybacterium huguangmaarense BRM-3, Isolated from Betula schmidtii.</title>
        <authorList>
            <person name="Haam D."/>
        </authorList>
    </citation>
    <scope>NUCLEOTIDE SEQUENCE</scope>
    <source>
        <strain evidence="6">BRM-3</strain>
    </source>
</reference>
<dbReference type="Proteomes" id="UP001164305">
    <property type="component" value="Chromosome"/>
</dbReference>
<organism evidence="6 7">
    <name type="scientific">Brachybacterium huguangmaarense</name>
    <dbReference type="NCBI Taxonomy" id="1652028"/>
    <lineage>
        <taxon>Bacteria</taxon>
        <taxon>Bacillati</taxon>
        <taxon>Actinomycetota</taxon>
        <taxon>Actinomycetes</taxon>
        <taxon>Micrococcales</taxon>
        <taxon>Dermabacteraceae</taxon>
        <taxon>Brachybacterium</taxon>
    </lineage>
</organism>
<gene>
    <name evidence="6" type="ORF">BRM3_03095</name>
</gene>
<dbReference type="EMBL" id="CP107020">
    <property type="protein sequence ID" value="UYG17433.1"/>
    <property type="molecule type" value="Genomic_DNA"/>
</dbReference>
<evidence type="ECO:0000256" key="3">
    <source>
        <dbReference type="ARBA" id="ARBA00022676"/>
    </source>
</evidence>
<dbReference type="RefSeq" id="WP_263594642.1">
    <property type="nucleotide sequence ID" value="NZ_CP107020.1"/>
</dbReference>
<keyword evidence="3" id="KW-0328">Glycosyltransferase</keyword>
<dbReference type="InterPro" id="IPR029044">
    <property type="entry name" value="Nucleotide-diphossugar_trans"/>
</dbReference>
<dbReference type="PANTHER" id="PTHR43179">
    <property type="entry name" value="RHAMNOSYLTRANSFERASE WBBL"/>
    <property type="match status" value="1"/>
</dbReference>
<dbReference type="InterPro" id="IPR001173">
    <property type="entry name" value="Glyco_trans_2-like"/>
</dbReference>
<evidence type="ECO:0000256" key="2">
    <source>
        <dbReference type="ARBA" id="ARBA00006739"/>
    </source>
</evidence>
<dbReference type="Pfam" id="PF00535">
    <property type="entry name" value="Glycos_transf_2"/>
    <property type="match status" value="1"/>
</dbReference>
<comment type="similarity">
    <text evidence="2">Belongs to the glycosyltransferase 2 family.</text>
</comment>
<feature type="domain" description="Glycosyltransferase 2-like" evidence="5">
    <location>
        <begin position="30"/>
        <end position="132"/>
    </location>
</feature>
<dbReference type="Gene3D" id="3.90.550.10">
    <property type="entry name" value="Spore Coat Polysaccharide Biosynthesis Protein SpsA, Chain A"/>
    <property type="match status" value="1"/>
</dbReference>
<name>A0ABY6G2J4_9MICO</name>
<evidence type="ECO:0000256" key="4">
    <source>
        <dbReference type="ARBA" id="ARBA00022679"/>
    </source>
</evidence>
<comment type="pathway">
    <text evidence="1">Cell wall biogenesis; cell wall polysaccharide biosynthesis.</text>
</comment>
<dbReference type="PANTHER" id="PTHR43179:SF12">
    <property type="entry name" value="GALACTOFURANOSYLTRANSFERASE GLFT2"/>
    <property type="match status" value="1"/>
</dbReference>
<sequence>MTGSTFAVVIVNYGAHALLARNIPPASEMADACVYVVDNPSTLEECAAIRALCTARGWTLIPSPANDGFGAGVNRGVQAAIADGIGVFVLLNPDAAADIPVLSALAQEVRSDPTQVISPQVVNSSGQTEFAGSVVSLRTGRTRRGWIPDDDDPEWVNWLTGACMAFDLGAFEDLSGFDPRYFLYWEDVDFSRRAAESGRRLVVRKDLEIVHDEGGTHNKQGSRAKSHLYYYWNCRNRLRFGRRFSRVPWGEWLKATPEESWQILLRGGRRQIVSDPGTLGATIRGTVAGVAVASRMPRRSI</sequence>
<dbReference type="SUPFAM" id="SSF53448">
    <property type="entry name" value="Nucleotide-diphospho-sugar transferases"/>
    <property type="match status" value="1"/>
</dbReference>
<evidence type="ECO:0000259" key="5">
    <source>
        <dbReference type="Pfam" id="PF00535"/>
    </source>
</evidence>
<proteinExistence type="inferred from homology"/>
<protein>
    <submittedName>
        <fullName evidence="6">Glycosyltransferase family 2 protein</fullName>
    </submittedName>
</protein>
<evidence type="ECO:0000313" key="7">
    <source>
        <dbReference type="Proteomes" id="UP001164305"/>
    </source>
</evidence>
<accession>A0ABY6G2J4</accession>
<evidence type="ECO:0000313" key="6">
    <source>
        <dbReference type="EMBL" id="UYG17433.1"/>
    </source>
</evidence>